<dbReference type="RefSeq" id="WP_183634640.1">
    <property type="nucleotide sequence ID" value="NZ_BAABLE010000011.1"/>
</dbReference>
<reference evidence="7 8" key="1">
    <citation type="submission" date="2020-08" db="EMBL/GenBank/DDBJ databases">
        <title>Genomic Encyclopedia of Type Strains, Phase IV (KMG-IV): sequencing the most valuable type-strain genomes for metagenomic binning, comparative biology and taxonomic classification.</title>
        <authorList>
            <person name="Goeker M."/>
        </authorList>
    </citation>
    <scope>NUCLEOTIDE SEQUENCE [LARGE SCALE GENOMIC DNA]</scope>
    <source>
        <strain evidence="7 8">DSM 106739</strain>
    </source>
</reference>
<evidence type="ECO:0000259" key="5">
    <source>
        <dbReference type="Pfam" id="PF25954"/>
    </source>
</evidence>
<dbReference type="AlphaFoldDB" id="A0A840BMT7"/>
<keyword evidence="8" id="KW-1185">Reference proteome</keyword>
<dbReference type="Proteomes" id="UP000561045">
    <property type="component" value="Unassembled WGS sequence"/>
</dbReference>
<dbReference type="NCBIfam" id="TIGR01730">
    <property type="entry name" value="RND_mfp"/>
    <property type="match status" value="1"/>
</dbReference>
<dbReference type="Gene3D" id="2.40.30.170">
    <property type="match status" value="1"/>
</dbReference>
<dbReference type="GO" id="GO:1990281">
    <property type="term" value="C:efflux pump complex"/>
    <property type="evidence" value="ECO:0007669"/>
    <property type="project" value="TreeGrafter"/>
</dbReference>
<dbReference type="SUPFAM" id="SSF111369">
    <property type="entry name" value="HlyD-like secretion proteins"/>
    <property type="match status" value="1"/>
</dbReference>
<evidence type="ECO:0000313" key="8">
    <source>
        <dbReference type="Proteomes" id="UP000561045"/>
    </source>
</evidence>
<dbReference type="Gene3D" id="2.40.50.100">
    <property type="match status" value="1"/>
</dbReference>
<dbReference type="InterPro" id="IPR058792">
    <property type="entry name" value="Beta-barrel_RND_2"/>
</dbReference>
<feature type="domain" description="YknX-like C-terminal permuted SH3-like" evidence="6">
    <location>
        <begin position="286"/>
        <end position="351"/>
    </location>
</feature>
<feature type="chain" id="PRO_5032752887" evidence="3">
    <location>
        <begin position="19"/>
        <end position="365"/>
    </location>
</feature>
<protein>
    <submittedName>
        <fullName evidence="7">RND family efflux transporter MFP subunit</fullName>
    </submittedName>
</protein>
<dbReference type="EMBL" id="JACIET010000001">
    <property type="protein sequence ID" value="MBB4012868.1"/>
    <property type="molecule type" value="Genomic_DNA"/>
</dbReference>
<dbReference type="PROSITE" id="PS51257">
    <property type="entry name" value="PROKAR_LIPOPROTEIN"/>
    <property type="match status" value="1"/>
</dbReference>
<comment type="caution">
    <text evidence="7">The sequence shown here is derived from an EMBL/GenBank/DDBJ whole genome shotgun (WGS) entry which is preliminary data.</text>
</comment>
<dbReference type="GO" id="GO:0015562">
    <property type="term" value="F:efflux transmembrane transporter activity"/>
    <property type="evidence" value="ECO:0007669"/>
    <property type="project" value="TreeGrafter"/>
</dbReference>
<keyword evidence="3" id="KW-0732">Signal</keyword>
<dbReference type="Gene3D" id="1.10.287.470">
    <property type="entry name" value="Helix hairpin bin"/>
    <property type="match status" value="1"/>
</dbReference>
<evidence type="ECO:0000256" key="1">
    <source>
        <dbReference type="ARBA" id="ARBA00009477"/>
    </source>
</evidence>
<dbReference type="InterPro" id="IPR058637">
    <property type="entry name" value="YknX-like_C"/>
</dbReference>
<evidence type="ECO:0000256" key="3">
    <source>
        <dbReference type="SAM" id="SignalP"/>
    </source>
</evidence>
<accession>A0A840BMT7</accession>
<gene>
    <name evidence="7" type="ORF">GGR36_002176</name>
</gene>
<evidence type="ECO:0000313" key="7">
    <source>
        <dbReference type="EMBL" id="MBB4012868.1"/>
    </source>
</evidence>
<evidence type="ECO:0000259" key="4">
    <source>
        <dbReference type="Pfam" id="PF25917"/>
    </source>
</evidence>
<dbReference type="PANTHER" id="PTHR30469">
    <property type="entry name" value="MULTIDRUG RESISTANCE PROTEIN MDTA"/>
    <property type="match status" value="1"/>
</dbReference>
<sequence length="365" mass="38189">MKSRTILALCGVACLSLAGCSRETPPQDNVRPAVVRTVSLADTSQLSVYAGEVRARHEADLAFRVGGKVVERVVTLGARVKKGDLIARIDPQDVELNAEAAKQQVIAASADLALAKAEFDRTKSLADQHFVSGSVLDQRRASLLAAQARLQQARAQADVASNQSGYSRLLADRDGAITATPVDAGQVVSAGQAVVRIAASNEREILIYVPEQRINTVVAGTAVAVRPWAAQDQVFNGVVREVAASADTATRTYSVRISVPKADDKLALGATAAVVFPTTQKSRVILPHGALVQQGGASSVWVVGSDNVARARPVAVGAWREDGALIEGGLANGDRVIVVGAHRITAGDKVKPVPEATPVALDGKR</sequence>
<dbReference type="InterPro" id="IPR006143">
    <property type="entry name" value="RND_pump_MFP"/>
</dbReference>
<feature type="domain" description="CusB-like beta-barrel" evidence="5">
    <location>
        <begin position="207"/>
        <end position="276"/>
    </location>
</feature>
<dbReference type="Pfam" id="PF25917">
    <property type="entry name" value="BSH_RND"/>
    <property type="match status" value="1"/>
</dbReference>
<dbReference type="Pfam" id="PF25989">
    <property type="entry name" value="YknX_C"/>
    <property type="match status" value="1"/>
</dbReference>
<comment type="similarity">
    <text evidence="1">Belongs to the membrane fusion protein (MFP) (TC 8.A.1) family.</text>
</comment>
<evidence type="ECO:0000259" key="6">
    <source>
        <dbReference type="Pfam" id="PF25989"/>
    </source>
</evidence>
<proteinExistence type="inferred from homology"/>
<dbReference type="Pfam" id="PF25954">
    <property type="entry name" value="Beta-barrel_RND_2"/>
    <property type="match status" value="1"/>
</dbReference>
<feature type="coiled-coil region" evidence="2">
    <location>
        <begin position="98"/>
        <end position="163"/>
    </location>
</feature>
<feature type="signal peptide" evidence="3">
    <location>
        <begin position="1"/>
        <end position="18"/>
    </location>
</feature>
<keyword evidence="2" id="KW-0175">Coiled coil</keyword>
<name>A0A840BMT7_9RHOO</name>
<dbReference type="PANTHER" id="PTHR30469:SF15">
    <property type="entry name" value="HLYD FAMILY OF SECRETION PROTEINS"/>
    <property type="match status" value="1"/>
</dbReference>
<evidence type="ECO:0000256" key="2">
    <source>
        <dbReference type="SAM" id="Coils"/>
    </source>
</evidence>
<dbReference type="Gene3D" id="2.40.420.20">
    <property type="match status" value="1"/>
</dbReference>
<dbReference type="InterPro" id="IPR058625">
    <property type="entry name" value="MdtA-like_BSH"/>
</dbReference>
<organism evidence="7 8">
    <name type="scientific">Niveibacterium umoris</name>
    <dbReference type="NCBI Taxonomy" id="1193620"/>
    <lineage>
        <taxon>Bacteria</taxon>
        <taxon>Pseudomonadati</taxon>
        <taxon>Pseudomonadota</taxon>
        <taxon>Betaproteobacteria</taxon>
        <taxon>Rhodocyclales</taxon>
        <taxon>Rhodocyclaceae</taxon>
        <taxon>Niveibacterium</taxon>
    </lineage>
</organism>
<feature type="domain" description="Multidrug resistance protein MdtA-like barrel-sandwich hybrid" evidence="4">
    <location>
        <begin position="59"/>
        <end position="194"/>
    </location>
</feature>